<sequence length="132" mass="14570">MSESRRVPERAGGAPAERIYHLTTPGEWAAATAEGAYRFSTRDRTLEEVGFVHCGHREQVLEVAERLYADSAELVLLVIDPGRLGSRVREENLEGGTELYPHVYGPLDLAAVTEAIPIRRESSGPFRLPADL</sequence>
<dbReference type="RefSeq" id="WP_338204858.1">
    <property type="nucleotide sequence ID" value="NZ_JAEKNR010000226.1"/>
</dbReference>
<dbReference type="Gene3D" id="3.20.170.20">
    <property type="entry name" value="Protein of unknown function DUF952"/>
    <property type="match status" value="1"/>
</dbReference>
<dbReference type="PANTHER" id="PTHR34129">
    <property type="entry name" value="BLR1139 PROTEIN"/>
    <property type="match status" value="1"/>
</dbReference>
<accession>A0A934NFK0</accession>
<dbReference type="EMBL" id="JAEKNR010000226">
    <property type="protein sequence ID" value="MBJ7600877.1"/>
    <property type="molecule type" value="Genomic_DNA"/>
</dbReference>
<dbReference type="Pfam" id="PF06108">
    <property type="entry name" value="DUF952"/>
    <property type="match status" value="1"/>
</dbReference>
<keyword evidence="2" id="KW-1185">Reference proteome</keyword>
<dbReference type="SUPFAM" id="SSF56399">
    <property type="entry name" value="ADP-ribosylation"/>
    <property type="match status" value="1"/>
</dbReference>
<dbReference type="Proteomes" id="UP000612893">
    <property type="component" value="Unassembled WGS sequence"/>
</dbReference>
<organism evidence="1 2">
    <name type="scientific">Candidatus Nephthysia bennettiae</name>
    <dbReference type="NCBI Taxonomy" id="3127016"/>
    <lineage>
        <taxon>Bacteria</taxon>
        <taxon>Bacillati</taxon>
        <taxon>Candidatus Dormiibacterota</taxon>
        <taxon>Candidatus Dormibacteria</taxon>
        <taxon>Candidatus Dormibacterales</taxon>
        <taxon>Candidatus Dormibacteraceae</taxon>
        <taxon>Candidatus Nephthysia</taxon>
    </lineage>
</organism>
<reference evidence="1" key="1">
    <citation type="submission" date="2020-10" db="EMBL/GenBank/DDBJ databases">
        <title>Ca. Dormibacterota MAGs.</title>
        <authorList>
            <person name="Montgomery K."/>
        </authorList>
    </citation>
    <scope>NUCLEOTIDE SEQUENCE [LARGE SCALE GENOMIC DNA]</scope>
    <source>
        <strain evidence="1">SC8812_S17_10</strain>
    </source>
</reference>
<dbReference type="PANTHER" id="PTHR34129:SF1">
    <property type="entry name" value="DUF952 DOMAIN-CONTAINING PROTEIN"/>
    <property type="match status" value="1"/>
</dbReference>
<comment type="caution">
    <text evidence="1">The sequence shown here is derived from an EMBL/GenBank/DDBJ whole genome shotgun (WGS) entry which is preliminary data.</text>
</comment>
<evidence type="ECO:0000313" key="1">
    <source>
        <dbReference type="EMBL" id="MBJ7600877.1"/>
    </source>
</evidence>
<evidence type="ECO:0000313" key="2">
    <source>
        <dbReference type="Proteomes" id="UP000612893"/>
    </source>
</evidence>
<dbReference type="InterPro" id="IPR009297">
    <property type="entry name" value="DUF952"/>
</dbReference>
<dbReference type="AlphaFoldDB" id="A0A934NFK0"/>
<gene>
    <name evidence="1" type="ORF">JF922_22765</name>
</gene>
<name>A0A934NFK0_9BACT</name>
<protein>
    <submittedName>
        <fullName evidence="1">DUF952 domain-containing protein</fullName>
    </submittedName>
</protein>
<proteinExistence type="predicted"/>